<dbReference type="Pfam" id="PF01323">
    <property type="entry name" value="DSBA"/>
    <property type="match status" value="1"/>
</dbReference>
<dbReference type="InterPro" id="IPR044087">
    <property type="entry name" value="NahD-like"/>
</dbReference>
<dbReference type="InterPro" id="IPR036249">
    <property type="entry name" value="Thioredoxin-like_sf"/>
</dbReference>
<dbReference type="InterPro" id="IPR014440">
    <property type="entry name" value="HCCAis_GSTk"/>
</dbReference>
<dbReference type="InterPro" id="IPR051924">
    <property type="entry name" value="GST_Kappa/NadH"/>
</dbReference>
<evidence type="ECO:0000313" key="5">
    <source>
        <dbReference type="Proteomes" id="UP000030021"/>
    </source>
</evidence>
<comment type="similarity">
    <text evidence="1">Belongs to the GST superfamily. NadH family.</text>
</comment>
<keyword evidence="1 4" id="KW-0413">Isomerase</keyword>
<dbReference type="AlphaFoldDB" id="A0A0A0HIN3"/>
<dbReference type="GO" id="GO:0004602">
    <property type="term" value="F:glutathione peroxidase activity"/>
    <property type="evidence" value="ECO:0007669"/>
    <property type="project" value="TreeGrafter"/>
</dbReference>
<sequence length="199" mass="21362">MAHIDYYFSTLSPYAYLAGTGLEEISARHGASITYKPLDIMALFARTGGTAPADRHPARTAYRAQELPRQAKRRGMALTLKPAFWPTNPAPSSYAIIAAQAAGGGDLGGLVQSILRACWAEERNIAEDEVIRDCLTRAGFDPALADKGLLSGAETYAANLEEAVAAGVFGSPFYVVDSGQNFWGQDRLEDLDLHLAGKL</sequence>
<dbReference type="eggNOG" id="COG3917">
    <property type="taxonomic scope" value="Bacteria"/>
</dbReference>
<dbReference type="GO" id="GO:0004364">
    <property type="term" value="F:glutathione transferase activity"/>
    <property type="evidence" value="ECO:0007669"/>
    <property type="project" value="TreeGrafter"/>
</dbReference>
<evidence type="ECO:0000259" key="3">
    <source>
        <dbReference type="Pfam" id="PF01323"/>
    </source>
</evidence>
<dbReference type="InterPro" id="IPR001853">
    <property type="entry name" value="DSBA-like_thioredoxin_dom"/>
</dbReference>
<dbReference type="EMBL" id="AONH01000013">
    <property type="protein sequence ID" value="KGM87687.1"/>
    <property type="molecule type" value="Genomic_DNA"/>
</dbReference>
<comment type="catalytic activity">
    <reaction evidence="1">
        <text>2-hydroxychromene-2-carboxylate = (3E)-4-(2-hydroxyphenyl)-2-oxobut-3-enoate</text>
        <dbReference type="Rhea" id="RHEA:27401"/>
        <dbReference type="ChEBI" id="CHEBI:59350"/>
        <dbReference type="ChEBI" id="CHEBI:59353"/>
        <dbReference type="EC" id="5.99.1.4"/>
    </reaction>
</comment>
<comment type="caution">
    <text evidence="4">The sequence shown here is derived from an EMBL/GenBank/DDBJ whole genome shotgun (WGS) entry which is preliminary data.</text>
</comment>
<evidence type="ECO:0000256" key="1">
    <source>
        <dbReference type="PIRNR" id="PIRNR006386"/>
    </source>
</evidence>
<organism evidence="4 5">
    <name type="scientific">Roseovarius mucosus DSM 17069</name>
    <dbReference type="NCBI Taxonomy" id="1288298"/>
    <lineage>
        <taxon>Bacteria</taxon>
        <taxon>Pseudomonadati</taxon>
        <taxon>Pseudomonadota</taxon>
        <taxon>Alphaproteobacteria</taxon>
        <taxon>Rhodobacterales</taxon>
        <taxon>Roseobacteraceae</taxon>
        <taxon>Roseovarius</taxon>
    </lineage>
</organism>
<evidence type="ECO:0000256" key="2">
    <source>
        <dbReference type="PIRSR" id="PIRSR006386-1"/>
    </source>
</evidence>
<reference evidence="4 5" key="1">
    <citation type="submission" date="2013-01" db="EMBL/GenBank/DDBJ databases">
        <authorList>
            <person name="Fiebig A."/>
            <person name="Goeker M."/>
            <person name="Klenk H.-P.P."/>
        </authorList>
    </citation>
    <scope>NUCLEOTIDE SEQUENCE [LARGE SCALE GENOMIC DNA]</scope>
    <source>
        <strain evidence="4 5">DSM 17069</strain>
    </source>
</reference>
<dbReference type="GO" id="GO:1901170">
    <property type="term" value="P:naphthalene catabolic process"/>
    <property type="evidence" value="ECO:0007669"/>
    <property type="project" value="InterPro"/>
</dbReference>
<dbReference type="HOGENOM" id="CLU_069253_1_3_5"/>
<dbReference type="Gene3D" id="3.40.30.10">
    <property type="entry name" value="Glutaredoxin"/>
    <property type="match status" value="1"/>
</dbReference>
<dbReference type="PANTHER" id="PTHR42943">
    <property type="entry name" value="GLUTATHIONE S-TRANSFERASE KAPPA"/>
    <property type="match status" value="1"/>
</dbReference>
<dbReference type="CDD" id="cd03022">
    <property type="entry name" value="DsbA_HCCA_Iso"/>
    <property type="match status" value="1"/>
</dbReference>
<dbReference type="PATRIC" id="fig|1288298.3.peg.2436"/>
<evidence type="ECO:0000313" key="4">
    <source>
        <dbReference type="EMBL" id="KGM87687.1"/>
    </source>
</evidence>
<dbReference type="RefSeq" id="WP_037274089.1">
    <property type="nucleotide sequence ID" value="NZ_KN293980.1"/>
</dbReference>
<name>A0A0A0HIN3_9RHOB</name>
<dbReference type="PANTHER" id="PTHR42943:SF2">
    <property type="entry name" value="GLUTATHIONE S-TRANSFERASE KAPPA 1"/>
    <property type="match status" value="1"/>
</dbReference>
<dbReference type="Proteomes" id="UP000030021">
    <property type="component" value="Unassembled WGS sequence"/>
</dbReference>
<protein>
    <recommendedName>
        <fullName evidence="1">2-hydroxychromene-2-carboxylate isomerase</fullName>
        <ecNumber evidence="1">5.99.1.4</ecNumber>
    </recommendedName>
</protein>
<proteinExistence type="inferred from homology"/>
<accession>A0A0A0HIN3</accession>
<dbReference type="PIRSF" id="PIRSF006386">
    <property type="entry name" value="HCCAis_GSTk"/>
    <property type="match status" value="1"/>
</dbReference>
<dbReference type="GO" id="GO:0018845">
    <property type="term" value="F:2-hydroxychromene-2-carboxylate isomerase activity"/>
    <property type="evidence" value="ECO:0007669"/>
    <property type="project" value="UniProtKB-UniRule"/>
</dbReference>
<dbReference type="SUPFAM" id="SSF52833">
    <property type="entry name" value="Thioredoxin-like"/>
    <property type="match status" value="1"/>
</dbReference>
<feature type="active site" description="Nucleophile" evidence="2">
    <location>
        <position position="12"/>
    </location>
</feature>
<dbReference type="GO" id="GO:0006749">
    <property type="term" value="P:glutathione metabolic process"/>
    <property type="evidence" value="ECO:0007669"/>
    <property type="project" value="TreeGrafter"/>
</dbReference>
<dbReference type="STRING" id="215743.ROSMUCSMR3_03110"/>
<dbReference type="EC" id="5.99.1.4" evidence="1"/>
<feature type="domain" description="DSBA-like thioredoxin" evidence="3">
    <location>
        <begin position="4"/>
        <end position="195"/>
    </location>
</feature>
<gene>
    <name evidence="4" type="ORF">rosmuc_02424</name>
</gene>